<evidence type="ECO:0000256" key="5">
    <source>
        <dbReference type="ARBA" id="ARBA00022692"/>
    </source>
</evidence>
<feature type="transmembrane region" description="Helical" evidence="8">
    <location>
        <begin position="138"/>
        <end position="159"/>
    </location>
</feature>
<keyword evidence="10" id="KW-1185">Reference proteome</keyword>
<feature type="transmembrane region" description="Helical" evidence="8">
    <location>
        <begin position="171"/>
        <end position="194"/>
    </location>
</feature>
<dbReference type="AlphaFoldDB" id="A0A1G5PAV7"/>
<feature type="transmembrane region" description="Helical" evidence="8">
    <location>
        <begin position="44"/>
        <end position="65"/>
    </location>
</feature>
<feature type="transmembrane region" description="Helical" evidence="8">
    <location>
        <begin position="230"/>
        <end position="248"/>
    </location>
</feature>
<feature type="transmembrane region" description="Helical" evidence="8">
    <location>
        <begin position="100"/>
        <end position="117"/>
    </location>
</feature>
<feature type="transmembrane region" description="Helical" evidence="8">
    <location>
        <begin position="74"/>
        <end position="94"/>
    </location>
</feature>
<sequence length="256" mass="27027">MIQDPFFYLVAVPAVIMIGLSKGGIGGAGAMLGVPLVTLAIDPVRAAAILLPILVAMDLVSLYAWRGVYQTKSLAILLPGAALGVGIGWVLAGSIGEEEIRLIVGGIGLVFSLDHYLGHYFGGEAKRAPRPHQPAKGMIWGTVAGFTSFVAHAGGPPFQMYMLPLRLPPPVYAGTSVIFFAVVNALKLLPYFMLGQFSAANLQTSLVLMPLVPVATLTGVWLVKAVSPKFFYALSYALVLLVSLKLIFDAGMALMA</sequence>
<evidence type="ECO:0000256" key="4">
    <source>
        <dbReference type="ARBA" id="ARBA00022475"/>
    </source>
</evidence>
<dbReference type="InterPro" id="IPR052017">
    <property type="entry name" value="TSUP"/>
</dbReference>
<evidence type="ECO:0000256" key="7">
    <source>
        <dbReference type="ARBA" id="ARBA00023136"/>
    </source>
</evidence>
<keyword evidence="5 8" id="KW-0812">Transmembrane</keyword>
<dbReference type="EMBL" id="FMVW01000012">
    <property type="protein sequence ID" value="SCZ46201.1"/>
    <property type="molecule type" value="Genomic_DNA"/>
</dbReference>
<reference evidence="9 10" key="1">
    <citation type="submission" date="2016-10" db="EMBL/GenBank/DDBJ databases">
        <authorList>
            <person name="de Groot N.N."/>
        </authorList>
    </citation>
    <scope>NUCLEOTIDE SEQUENCE [LARGE SCALE GENOMIC DNA]</scope>
    <source>
        <strain evidence="9 10">DSM 2698</strain>
    </source>
</reference>
<dbReference type="PANTHER" id="PTHR30269">
    <property type="entry name" value="TRANSMEMBRANE PROTEIN YFCA"/>
    <property type="match status" value="1"/>
</dbReference>
<dbReference type="RefSeq" id="WP_244514660.1">
    <property type="nucleotide sequence ID" value="NZ_FMVW01000012.1"/>
</dbReference>
<keyword evidence="3" id="KW-0813">Transport</keyword>
<dbReference type="InterPro" id="IPR002781">
    <property type="entry name" value="TM_pro_TauE-like"/>
</dbReference>
<evidence type="ECO:0000313" key="9">
    <source>
        <dbReference type="EMBL" id="SCZ46201.1"/>
    </source>
</evidence>
<proteinExistence type="inferred from homology"/>
<comment type="similarity">
    <text evidence="2 8">Belongs to the 4-toluene sulfonate uptake permease (TSUP) (TC 2.A.102) family.</text>
</comment>
<dbReference type="STRING" id="1120955.SAMN03080610_03592"/>
<evidence type="ECO:0000256" key="1">
    <source>
        <dbReference type="ARBA" id="ARBA00004651"/>
    </source>
</evidence>
<dbReference type="Proteomes" id="UP000199347">
    <property type="component" value="Unassembled WGS sequence"/>
</dbReference>
<keyword evidence="6 8" id="KW-1133">Transmembrane helix</keyword>
<protein>
    <recommendedName>
        <fullName evidence="8">Probable membrane transporter protein</fullName>
    </recommendedName>
</protein>
<gene>
    <name evidence="9" type="ORF">SAMN03080610_03592</name>
</gene>
<evidence type="ECO:0000256" key="3">
    <source>
        <dbReference type="ARBA" id="ARBA00022448"/>
    </source>
</evidence>
<evidence type="ECO:0000256" key="8">
    <source>
        <dbReference type="RuleBase" id="RU363041"/>
    </source>
</evidence>
<evidence type="ECO:0000256" key="6">
    <source>
        <dbReference type="ARBA" id="ARBA00022989"/>
    </source>
</evidence>
<feature type="transmembrane region" description="Helical" evidence="8">
    <location>
        <begin position="7"/>
        <end position="32"/>
    </location>
</feature>
<keyword evidence="4 8" id="KW-1003">Cell membrane</keyword>
<dbReference type="PANTHER" id="PTHR30269:SF37">
    <property type="entry name" value="MEMBRANE TRANSPORTER PROTEIN"/>
    <property type="match status" value="1"/>
</dbReference>
<name>A0A1G5PAV7_AFIMA</name>
<evidence type="ECO:0000256" key="2">
    <source>
        <dbReference type="ARBA" id="ARBA00009142"/>
    </source>
</evidence>
<evidence type="ECO:0000313" key="10">
    <source>
        <dbReference type="Proteomes" id="UP000199347"/>
    </source>
</evidence>
<dbReference type="GO" id="GO:0005886">
    <property type="term" value="C:plasma membrane"/>
    <property type="evidence" value="ECO:0007669"/>
    <property type="project" value="UniProtKB-SubCell"/>
</dbReference>
<keyword evidence="7 8" id="KW-0472">Membrane</keyword>
<accession>A0A1G5PAV7</accession>
<organism evidence="9 10">
    <name type="scientific">Afifella marina DSM 2698</name>
    <dbReference type="NCBI Taxonomy" id="1120955"/>
    <lineage>
        <taxon>Bacteria</taxon>
        <taxon>Pseudomonadati</taxon>
        <taxon>Pseudomonadota</taxon>
        <taxon>Alphaproteobacteria</taxon>
        <taxon>Hyphomicrobiales</taxon>
        <taxon>Afifellaceae</taxon>
        <taxon>Afifella</taxon>
    </lineage>
</organism>
<comment type="subcellular location">
    <subcellularLocation>
        <location evidence="1 8">Cell membrane</location>
        <topology evidence="1 8">Multi-pass membrane protein</topology>
    </subcellularLocation>
</comment>
<dbReference type="Pfam" id="PF01925">
    <property type="entry name" value="TauE"/>
    <property type="match status" value="1"/>
</dbReference>
<feature type="transmembrane region" description="Helical" evidence="8">
    <location>
        <begin position="206"/>
        <end position="224"/>
    </location>
</feature>